<accession>A0A016W1E0</accession>
<name>A0A016W1E0_9BILA</name>
<dbReference type="AlphaFoldDB" id="A0A016W1E0"/>
<feature type="chain" id="PRO_5001491403" evidence="1">
    <location>
        <begin position="18"/>
        <end position="164"/>
    </location>
</feature>
<sequence>MKLVLLLVVCLAVVCEAKRDIRCLHPVDNGRCRAHFINELQIPVDDGRDRGADTLVVCCTSRGSGNLLSIDFTLCLCLANLLPRAADNLSARVAVLLLVYGCLEFTAHTYGLTTLKRTNARCSPMEVAVEMKTTLKRKKIARRLVACDRSLDKNIFSYCSLVDL</sequence>
<reference evidence="3" key="1">
    <citation type="journal article" date="2015" name="Nat. Genet.">
        <title>The genome and transcriptome of the zoonotic hookworm Ancylostoma ceylanicum identify infection-specific gene families.</title>
        <authorList>
            <person name="Schwarz E.M."/>
            <person name="Hu Y."/>
            <person name="Antoshechkin I."/>
            <person name="Miller M.M."/>
            <person name="Sternberg P.W."/>
            <person name="Aroian R.V."/>
        </authorList>
    </citation>
    <scope>NUCLEOTIDE SEQUENCE</scope>
    <source>
        <strain evidence="3">HY135</strain>
    </source>
</reference>
<evidence type="ECO:0000313" key="2">
    <source>
        <dbReference type="EMBL" id="EYC33659.1"/>
    </source>
</evidence>
<evidence type="ECO:0000256" key="1">
    <source>
        <dbReference type="SAM" id="SignalP"/>
    </source>
</evidence>
<protein>
    <submittedName>
        <fullName evidence="2">Uncharacterized protein</fullName>
    </submittedName>
</protein>
<proteinExistence type="predicted"/>
<comment type="caution">
    <text evidence="2">The sequence shown here is derived from an EMBL/GenBank/DDBJ whole genome shotgun (WGS) entry which is preliminary data.</text>
</comment>
<dbReference type="EMBL" id="JARK01001338">
    <property type="protein sequence ID" value="EYC33659.1"/>
    <property type="molecule type" value="Genomic_DNA"/>
</dbReference>
<keyword evidence="1" id="KW-0732">Signal</keyword>
<gene>
    <name evidence="2" type="primary">Acey_s0002.g919</name>
    <name evidence="2" type="ORF">Y032_0002g919</name>
</gene>
<keyword evidence="3" id="KW-1185">Reference proteome</keyword>
<dbReference type="Proteomes" id="UP000024635">
    <property type="component" value="Unassembled WGS sequence"/>
</dbReference>
<organism evidence="2 3">
    <name type="scientific">Ancylostoma ceylanicum</name>
    <dbReference type="NCBI Taxonomy" id="53326"/>
    <lineage>
        <taxon>Eukaryota</taxon>
        <taxon>Metazoa</taxon>
        <taxon>Ecdysozoa</taxon>
        <taxon>Nematoda</taxon>
        <taxon>Chromadorea</taxon>
        <taxon>Rhabditida</taxon>
        <taxon>Rhabditina</taxon>
        <taxon>Rhabditomorpha</taxon>
        <taxon>Strongyloidea</taxon>
        <taxon>Ancylostomatidae</taxon>
        <taxon>Ancylostomatinae</taxon>
        <taxon>Ancylostoma</taxon>
    </lineage>
</organism>
<feature type="signal peptide" evidence="1">
    <location>
        <begin position="1"/>
        <end position="17"/>
    </location>
</feature>
<evidence type="ECO:0000313" key="3">
    <source>
        <dbReference type="Proteomes" id="UP000024635"/>
    </source>
</evidence>